<feature type="transmembrane region" description="Helical" evidence="15">
    <location>
        <begin position="459"/>
        <end position="477"/>
    </location>
</feature>
<keyword evidence="5 15" id="KW-0812">Transmembrane</keyword>
<sequence>MGCSSCAAPGCVRRDLLPCAPAQYRVFLLGPANSGKSTLFNMLTGARQTIGNWPGVTVDRKSGTAVIKGLTVEFVDLPGISSLSAPQAERIDERVARDALVNVAHDALIVAVDLSAPHRGLSMLLQARGNGVPVVAVLTKADCWTSAAVDAAARVLSEQLNVPVVAVSGRTLSGLDQLHDQLARCLQDRQHVSSPQQTSLPGKVCDALEALQQVLDGRPEYENANTVAASRRLMERDWLTEKRARQDLLEIRDRLIEETGPVDGVPLDQYLADAPLAQATLLARRIDMPPPAGRRFLSDRFDRIALSPWFGPVLFLGVMYLLFFLTINVSGVFIDLFDGLGQAAFVDTPAFVFHQLGLSGTVLDIAVSAIGTGIQTVGTFVPVVGFLFLCQIFLEESGYMTRAAVVADRVMRRLGLSGRAFLPLVLGFGCTIPAVLATRTLDTRAERILTSMMAPFMSCGARLPVYALFAAAFFPVGGQNVVFALYLIGIAAALFTGWMLAPRLTLQRPRPLAIELPIYQMPPFSRVLRLCWARIRQFVAEAGKTIVIVVALLSFLNSVGPDGSFGNEDNGTSILALTARQVTPVLEPMGVSADNWPAAVGLFTGMFAKETVVGTLQALYASGETTGEVVPNPMDTAQATMLALGESLLGLADALLDPLGLDVGDISSFEAAAGEQNVQPAVFAEMSRYFGSQSAAFAYMLAVLLYIPCVATLSAIAREIGAGWAVFAAAWTTFVAYSGATIAYQLSQIGSHPDRSLFWLALMMGLIGLTFFISRTLGRSGPSKADFRPSASG</sequence>
<dbReference type="Pfam" id="PF07664">
    <property type="entry name" value="FeoB_C"/>
    <property type="match status" value="1"/>
</dbReference>
<keyword evidence="11 15" id="KW-0472">Membrane</keyword>
<evidence type="ECO:0000256" key="1">
    <source>
        <dbReference type="ARBA" id="ARBA00004651"/>
    </source>
</evidence>
<evidence type="ECO:0000313" key="17">
    <source>
        <dbReference type="EMBL" id="CTQ46824.1"/>
    </source>
</evidence>
<evidence type="ECO:0000256" key="14">
    <source>
        <dbReference type="PIRSR" id="PIRSR603373-2"/>
    </source>
</evidence>
<evidence type="ECO:0000256" key="6">
    <source>
        <dbReference type="ARBA" id="ARBA00022741"/>
    </source>
</evidence>
<keyword evidence="7 15" id="KW-1133">Transmembrane helix</keyword>
<evidence type="ECO:0000259" key="16">
    <source>
        <dbReference type="PROSITE" id="PS51711"/>
    </source>
</evidence>
<organism evidence="17 18">
    <name type="scientific">Roseibium aggregatum</name>
    <dbReference type="NCBI Taxonomy" id="187304"/>
    <lineage>
        <taxon>Bacteria</taxon>
        <taxon>Pseudomonadati</taxon>
        <taxon>Pseudomonadota</taxon>
        <taxon>Alphaproteobacteria</taxon>
        <taxon>Hyphomicrobiales</taxon>
        <taxon>Stappiaceae</taxon>
        <taxon>Roseibium</taxon>
    </lineage>
</organism>
<evidence type="ECO:0000256" key="4">
    <source>
        <dbReference type="ARBA" id="ARBA00022496"/>
    </source>
</evidence>
<dbReference type="GO" id="GO:0046872">
    <property type="term" value="F:metal ion binding"/>
    <property type="evidence" value="ECO:0007669"/>
    <property type="project" value="UniProtKB-KW"/>
</dbReference>
<dbReference type="Pfam" id="PF02421">
    <property type="entry name" value="FeoB_N"/>
    <property type="match status" value="1"/>
</dbReference>
<evidence type="ECO:0000313" key="18">
    <source>
        <dbReference type="Proteomes" id="UP000048926"/>
    </source>
</evidence>
<keyword evidence="4 15" id="KW-0410">Iron transport</keyword>
<evidence type="ECO:0000256" key="13">
    <source>
        <dbReference type="PIRSR" id="PIRSR603373-1"/>
    </source>
</evidence>
<comment type="similarity">
    <text evidence="15">Belongs to the TRAFAC class TrmE-Era-EngA-EngB-Septin-like GTPase superfamily. FeoB GTPase (TC 9.A.8) family.</text>
</comment>
<feature type="transmembrane region" description="Helical" evidence="15">
    <location>
        <begin position="304"/>
        <end position="330"/>
    </location>
</feature>
<feature type="binding site" evidence="14">
    <location>
        <position position="41"/>
    </location>
    <ligand>
        <name>Mg(2+)</name>
        <dbReference type="ChEBI" id="CHEBI:18420"/>
        <label>2</label>
    </ligand>
</feature>
<dbReference type="Pfam" id="PF07670">
    <property type="entry name" value="Gate"/>
    <property type="match status" value="2"/>
</dbReference>
<keyword evidence="14" id="KW-0460">Magnesium</keyword>
<accession>A0A0M6YAS0</accession>
<dbReference type="NCBIfam" id="TIGR00437">
    <property type="entry name" value="feoB"/>
    <property type="match status" value="1"/>
</dbReference>
<keyword evidence="10 13" id="KW-0342">GTP-binding</keyword>
<protein>
    <recommendedName>
        <fullName evidence="12 15">Ferrous iron transport protein B</fullName>
    </recommendedName>
</protein>
<dbReference type="InterPro" id="IPR003373">
    <property type="entry name" value="Fe2_transport_prot-B"/>
</dbReference>
<dbReference type="AlphaFoldDB" id="A0A0M6YAS0"/>
<proteinExistence type="inferred from homology"/>
<dbReference type="GO" id="GO:0005886">
    <property type="term" value="C:plasma membrane"/>
    <property type="evidence" value="ECO:0007669"/>
    <property type="project" value="UniProtKB-SubCell"/>
</dbReference>
<dbReference type="InterPro" id="IPR030389">
    <property type="entry name" value="G_FEOB_dom"/>
</dbReference>
<dbReference type="InterPro" id="IPR050860">
    <property type="entry name" value="FeoB_GTPase"/>
</dbReference>
<evidence type="ECO:0000256" key="15">
    <source>
        <dbReference type="RuleBase" id="RU362098"/>
    </source>
</evidence>
<name>A0A0M6YAS0_9HYPH</name>
<feature type="transmembrane region" description="Helical" evidence="15">
    <location>
        <begin position="756"/>
        <end position="774"/>
    </location>
</feature>
<keyword evidence="8 15" id="KW-0408">Iron</keyword>
<evidence type="ECO:0000256" key="7">
    <source>
        <dbReference type="ARBA" id="ARBA00022989"/>
    </source>
</evidence>
<dbReference type="InterPro" id="IPR011642">
    <property type="entry name" value="Gate_dom"/>
</dbReference>
<dbReference type="Gene3D" id="3.40.50.300">
    <property type="entry name" value="P-loop containing nucleotide triphosphate hydrolases"/>
    <property type="match status" value="1"/>
</dbReference>
<evidence type="ECO:0000256" key="2">
    <source>
        <dbReference type="ARBA" id="ARBA00022448"/>
    </source>
</evidence>
<dbReference type="GO" id="GO:0015093">
    <property type="term" value="F:ferrous iron transmembrane transporter activity"/>
    <property type="evidence" value="ECO:0007669"/>
    <property type="project" value="UniProtKB-UniRule"/>
</dbReference>
<dbReference type="InterPro" id="IPR011640">
    <property type="entry name" value="Fe2_transport_prot_B_C"/>
</dbReference>
<evidence type="ECO:0000256" key="3">
    <source>
        <dbReference type="ARBA" id="ARBA00022475"/>
    </source>
</evidence>
<feature type="binding site" evidence="13">
    <location>
        <begin position="55"/>
        <end position="59"/>
    </location>
    <ligand>
        <name>GTP</name>
        <dbReference type="ChEBI" id="CHEBI:37565"/>
        <label>1</label>
    </ligand>
</feature>
<feature type="domain" description="FeoB-type G" evidence="16">
    <location>
        <begin position="23"/>
        <end position="188"/>
    </location>
</feature>
<feature type="transmembrane region" description="Helical" evidence="15">
    <location>
        <begin position="483"/>
        <end position="501"/>
    </location>
</feature>
<dbReference type="GO" id="GO:0005525">
    <property type="term" value="F:GTP binding"/>
    <property type="evidence" value="ECO:0007669"/>
    <property type="project" value="UniProtKB-KW"/>
</dbReference>
<dbReference type="RefSeq" id="WP_082444754.1">
    <property type="nucleotide sequence ID" value="NZ_CXST01000004.1"/>
</dbReference>
<feature type="binding site" evidence="13">
    <location>
        <begin position="30"/>
        <end position="37"/>
    </location>
    <ligand>
        <name>GTP</name>
        <dbReference type="ChEBI" id="CHEBI:37565"/>
        <label>1</label>
    </ligand>
</feature>
<comment type="subcellular location">
    <subcellularLocation>
        <location evidence="15">Cell inner membrane</location>
        <topology evidence="15">Multi-pass membrane protein</topology>
    </subcellularLocation>
    <subcellularLocation>
        <location evidence="1">Cell membrane</location>
        <topology evidence="1">Multi-pass membrane protein</topology>
    </subcellularLocation>
</comment>
<dbReference type="PROSITE" id="PS51711">
    <property type="entry name" value="G_FEOB"/>
    <property type="match status" value="1"/>
</dbReference>
<dbReference type="OrthoDB" id="9809127at2"/>
<feature type="binding site" evidence="14">
    <location>
        <position position="45"/>
    </location>
    <ligand>
        <name>Mg(2+)</name>
        <dbReference type="ChEBI" id="CHEBI:18420"/>
        <label>2</label>
    </ligand>
</feature>
<feature type="transmembrane region" description="Helical" evidence="15">
    <location>
        <begin position="696"/>
        <end position="716"/>
    </location>
</feature>
<keyword evidence="14" id="KW-0479">Metal-binding</keyword>
<reference evidence="18" key="1">
    <citation type="submission" date="2015-07" db="EMBL/GenBank/DDBJ databases">
        <authorList>
            <person name="Rodrigo-Torres Lidia"/>
            <person name="Arahal R.David."/>
        </authorList>
    </citation>
    <scope>NUCLEOTIDE SEQUENCE [LARGE SCALE GENOMIC DNA]</scope>
    <source>
        <strain evidence="18">CECT 4801</strain>
    </source>
</reference>
<feature type="binding site" evidence="13">
    <location>
        <begin position="76"/>
        <end position="79"/>
    </location>
    <ligand>
        <name>GTP</name>
        <dbReference type="ChEBI" id="CHEBI:37565"/>
        <label>1</label>
    </ligand>
</feature>
<gene>
    <name evidence="17" type="primary">feoB</name>
    <name evidence="17" type="ORF">LAL4801_05284</name>
</gene>
<dbReference type="InterPro" id="IPR027417">
    <property type="entry name" value="P-loop_NTPase"/>
</dbReference>
<keyword evidence="18" id="KW-1185">Reference proteome</keyword>
<evidence type="ECO:0000256" key="10">
    <source>
        <dbReference type="ARBA" id="ARBA00023134"/>
    </source>
</evidence>
<dbReference type="EMBL" id="CXST01000004">
    <property type="protein sequence ID" value="CTQ46824.1"/>
    <property type="molecule type" value="Genomic_DNA"/>
</dbReference>
<evidence type="ECO:0000256" key="5">
    <source>
        <dbReference type="ARBA" id="ARBA00022692"/>
    </source>
</evidence>
<evidence type="ECO:0000256" key="9">
    <source>
        <dbReference type="ARBA" id="ARBA00023065"/>
    </source>
</evidence>
<dbReference type="PANTHER" id="PTHR43185">
    <property type="entry name" value="FERROUS IRON TRANSPORT PROTEIN B"/>
    <property type="match status" value="1"/>
</dbReference>
<feature type="binding site" evidence="14">
    <location>
        <position position="44"/>
    </location>
    <ligand>
        <name>Mg(2+)</name>
        <dbReference type="ChEBI" id="CHEBI:18420"/>
        <label>2</label>
    </ligand>
</feature>
<dbReference type="Proteomes" id="UP000048926">
    <property type="component" value="Unassembled WGS sequence"/>
</dbReference>
<evidence type="ECO:0000256" key="11">
    <source>
        <dbReference type="ARBA" id="ARBA00023136"/>
    </source>
</evidence>
<dbReference type="PANTHER" id="PTHR43185:SF1">
    <property type="entry name" value="FE(2+) TRANSPORTER FEOB"/>
    <property type="match status" value="1"/>
</dbReference>
<dbReference type="SUPFAM" id="SSF52540">
    <property type="entry name" value="P-loop containing nucleoside triphosphate hydrolases"/>
    <property type="match status" value="1"/>
</dbReference>
<evidence type="ECO:0000256" key="12">
    <source>
        <dbReference type="NCBIfam" id="TIGR00437"/>
    </source>
</evidence>
<keyword evidence="6 13" id="KW-0547">Nucleotide-binding</keyword>
<keyword evidence="9" id="KW-0406">Ion transport</keyword>
<keyword evidence="2 15" id="KW-0813">Transport</keyword>
<feature type="transmembrane region" description="Helical" evidence="15">
    <location>
        <begin position="722"/>
        <end position="744"/>
    </location>
</feature>
<feature type="transmembrane region" description="Helical" evidence="15">
    <location>
        <begin position="420"/>
        <end position="438"/>
    </location>
</feature>
<keyword evidence="3" id="KW-1003">Cell membrane</keyword>
<comment type="function">
    <text evidence="15">Probable transporter of a GTP-driven Fe(2+) uptake system.</text>
</comment>
<evidence type="ECO:0000256" key="8">
    <source>
        <dbReference type="ARBA" id="ARBA00023004"/>
    </source>
</evidence>
<feature type="transmembrane region" description="Helical" evidence="15">
    <location>
        <begin position="377"/>
        <end position="394"/>
    </location>
</feature>